<keyword evidence="3 6" id="KW-0812">Transmembrane</keyword>
<accession>A0A1L7I995</accession>
<dbReference type="EMBL" id="CP016359">
    <property type="protein sequence ID" value="APU70150.1"/>
    <property type="molecule type" value="Genomic_DNA"/>
</dbReference>
<feature type="transmembrane region" description="Helical" evidence="6">
    <location>
        <begin position="144"/>
        <end position="166"/>
    </location>
</feature>
<evidence type="ECO:0000256" key="4">
    <source>
        <dbReference type="ARBA" id="ARBA00022989"/>
    </source>
</evidence>
<dbReference type="Gene3D" id="1.20.1530.10">
    <property type="entry name" value="Na+/H+ antiporter like domain"/>
    <property type="match status" value="1"/>
</dbReference>
<keyword evidence="6" id="KW-0739">Sodium transport</keyword>
<dbReference type="InterPro" id="IPR023171">
    <property type="entry name" value="Na/H_antiporter_dom_sf"/>
</dbReference>
<keyword evidence="6" id="KW-0050">Antiport</keyword>
<dbReference type="HAMAP" id="MF_01844">
    <property type="entry name" value="NhaA"/>
    <property type="match status" value="1"/>
</dbReference>
<name>A0A1L7I995_9FLAO</name>
<dbReference type="GO" id="GO:0006885">
    <property type="term" value="P:regulation of pH"/>
    <property type="evidence" value="ECO:0007669"/>
    <property type="project" value="UniProtKB-UniRule"/>
</dbReference>
<feature type="transmembrane region" description="Helical" evidence="6">
    <location>
        <begin position="353"/>
        <end position="374"/>
    </location>
</feature>
<dbReference type="STRING" id="1229726.GRFL_3426"/>
<dbReference type="InterPro" id="IPR004670">
    <property type="entry name" value="NhaA"/>
</dbReference>
<feature type="transmembrane region" description="Helical" evidence="6">
    <location>
        <begin position="428"/>
        <end position="447"/>
    </location>
</feature>
<evidence type="ECO:0000256" key="6">
    <source>
        <dbReference type="HAMAP-Rule" id="MF_01844"/>
    </source>
</evidence>
<feature type="transmembrane region" description="Helical" evidence="6">
    <location>
        <begin position="38"/>
        <end position="56"/>
    </location>
</feature>
<feature type="transmembrane region" description="Helical" evidence="6">
    <location>
        <begin position="178"/>
        <end position="197"/>
    </location>
</feature>
<comment type="subcellular location">
    <subcellularLocation>
        <location evidence="1">Cell inner membrane</location>
        <topology evidence="1">Multi-pass membrane protein</topology>
    </subcellularLocation>
    <subcellularLocation>
        <location evidence="6">Cell membrane</location>
        <topology evidence="6">Multi-pass membrane protein</topology>
    </subcellularLocation>
</comment>
<sequence>MENKEKDVTMNEPQKAQSALAYVRETAQKFLDRETAGGILLIIATIVALFLGNSQFSEMYHHYLKDEFVIEFSEHFNFGLTIEEWINDGLMAIFFLVAGLELKREVLVGELSSFKKASSPLLAALGGMIVPALIFASFNSETAYIRGWGIPMATDIAYSLGIIGLLGKKIPSQLKIFLVALAIADDVGAILVIALFYSSQISWFYLVGGLGIFVGLLVLNKIRVKNLSWYITGGIVLWYFFLNSGVHPTIAGVLFAITIPVRPKLDSKHLKERTTRNLGQLEEADIETKNPLQDIKQRLILKAIKKDTENSRPPLLKLENSLIDFNAFFIIPIFAIANAGVKLDVSFLEVVSSSLGLGVIAGLAVGKVTGISLFTWLGQKIGVSSIHSSLKWKHILGVGMIAGIGFTMSLFITNLAFTNPELVKVSKISILIASSIAALIGVLILFLSSPVQQKNKNIKTLHRNGK</sequence>
<evidence type="ECO:0000256" key="3">
    <source>
        <dbReference type="ARBA" id="ARBA00022692"/>
    </source>
</evidence>
<evidence type="ECO:0000256" key="5">
    <source>
        <dbReference type="ARBA" id="ARBA00023136"/>
    </source>
</evidence>
<organism evidence="7 8">
    <name type="scientific">Christiangramia flava JLT2011</name>
    <dbReference type="NCBI Taxonomy" id="1229726"/>
    <lineage>
        <taxon>Bacteria</taxon>
        <taxon>Pseudomonadati</taxon>
        <taxon>Bacteroidota</taxon>
        <taxon>Flavobacteriia</taxon>
        <taxon>Flavobacteriales</taxon>
        <taxon>Flavobacteriaceae</taxon>
        <taxon>Christiangramia</taxon>
    </lineage>
</organism>
<dbReference type="AlphaFoldDB" id="A0A1L7I995"/>
<keyword evidence="6" id="KW-0813">Transport</keyword>
<evidence type="ECO:0000256" key="2">
    <source>
        <dbReference type="ARBA" id="ARBA00022475"/>
    </source>
</evidence>
<dbReference type="GO" id="GO:0005886">
    <property type="term" value="C:plasma membrane"/>
    <property type="evidence" value="ECO:0007669"/>
    <property type="project" value="UniProtKB-SubCell"/>
</dbReference>
<comment type="catalytic activity">
    <reaction evidence="6">
        <text>Na(+)(in) + 2 H(+)(out) = Na(+)(out) + 2 H(+)(in)</text>
        <dbReference type="Rhea" id="RHEA:29251"/>
        <dbReference type="ChEBI" id="CHEBI:15378"/>
        <dbReference type="ChEBI" id="CHEBI:29101"/>
    </reaction>
</comment>
<keyword evidence="6" id="KW-0406">Ion transport</keyword>
<dbReference type="Proteomes" id="UP000186230">
    <property type="component" value="Chromosome"/>
</dbReference>
<comment type="similarity">
    <text evidence="6">Belongs to the NhaA Na(+)/H(+) (TC 2.A.33) antiporter family.</text>
</comment>
<protein>
    <recommendedName>
        <fullName evidence="6">Na(+)/H(+) antiporter NhaA</fullName>
    </recommendedName>
    <alternativeName>
        <fullName evidence="6">Sodium/proton antiporter NhaA</fullName>
    </alternativeName>
</protein>
<evidence type="ECO:0000256" key="1">
    <source>
        <dbReference type="ARBA" id="ARBA00004429"/>
    </source>
</evidence>
<dbReference type="NCBIfam" id="TIGR00773">
    <property type="entry name" value="NhaA"/>
    <property type="match status" value="1"/>
</dbReference>
<gene>
    <name evidence="6" type="primary">nhaA</name>
    <name evidence="7" type="ORF">GRFL_3426</name>
</gene>
<dbReference type="GO" id="GO:0015385">
    <property type="term" value="F:sodium:proton antiporter activity"/>
    <property type="evidence" value="ECO:0007669"/>
    <property type="project" value="UniProtKB-UniRule"/>
</dbReference>
<feature type="transmembrane region" description="Helical" evidence="6">
    <location>
        <begin position="203"/>
        <end position="220"/>
    </location>
</feature>
<evidence type="ECO:0000313" key="7">
    <source>
        <dbReference type="EMBL" id="APU70150.1"/>
    </source>
</evidence>
<evidence type="ECO:0000313" key="8">
    <source>
        <dbReference type="Proteomes" id="UP000186230"/>
    </source>
</evidence>
<keyword evidence="8" id="KW-1185">Reference proteome</keyword>
<dbReference type="PANTHER" id="PTHR30341:SF0">
    <property type="entry name" value="NA(+)_H(+) ANTIPORTER NHAA"/>
    <property type="match status" value="1"/>
</dbReference>
<keyword evidence="4 6" id="KW-1133">Transmembrane helix</keyword>
<proteinExistence type="inferred from homology"/>
<dbReference type="PANTHER" id="PTHR30341">
    <property type="entry name" value="SODIUM ION/PROTON ANTIPORTER NHAA-RELATED"/>
    <property type="match status" value="1"/>
</dbReference>
<keyword evidence="2 6" id="KW-1003">Cell membrane</keyword>
<feature type="transmembrane region" description="Helical" evidence="6">
    <location>
        <begin position="121"/>
        <end position="138"/>
    </location>
</feature>
<feature type="transmembrane region" description="Helical" evidence="6">
    <location>
        <begin position="395"/>
        <end position="416"/>
    </location>
</feature>
<comment type="function">
    <text evidence="6">Na(+)/H(+) antiporter that extrudes sodium in exchange for external protons.</text>
</comment>
<dbReference type="KEGG" id="gfl:GRFL_3426"/>
<keyword evidence="6" id="KW-0915">Sodium</keyword>
<reference evidence="7 8" key="1">
    <citation type="submission" date="2016-07" db="EMBL/GenBank/DDBJ databases">
        <title>Multi-omics approach to identify versatile polysaccharide utilization systems of a marine flavobacterium Gramella flava.</title>
        <authorList>
            <person name="Tang K."/>
        </authorList>
    </citation>
    <scope>NUCLEOTIDE SEQUENCE [LARGE SCALE GENOMIC DNA]</scope>
    <source>
        <strain evidence="7 8">JLT2011</strain>
    </source>
</reference>
<dbReference type="Pfam" id="PF06965">
    <property type="entry name" value="Na_H_antiport_1"/>
    <property type="match status" value="1"/>
</dbReference>
<keyword evidence="5 6" id="KW-0472">Membrane</keyword>
<feature type="transmembrane region" description="Helical" evidence="6">
    <location>
        <begin position="322"/>
        <end position="341"/>
    </location>
</feature>